<evidence type="ECO:0000256" key="1">
    <source>
        <dbReference type="SAM" id="MobiDB-lite"/>
    </source>
</evidence>
<feature type="transmembrane region" description="Helical" evidence="2">
    <location>
        <begin position="207"/>
        <end position="225"/>
    </location>
</feature>
<keyword evidence="2" id="KW-1133">Transmembrane helix</keyword>
<comment type="caution">
    <text evidence="4">The sequence shown here is derived from an EMBL/GenBank/DDBJ whole genome shotgun (WGS) entry which is preliminary data.</text>
</comment>
<keyword evidence="5" id="KW-1185">Reference proteome</keyword>
<organism evidence="4 5">
    <name type="scientific">Salix suchowensis</name>
    <dbReference type="NCBI Taxonomy" id="1278906"/>
    <lineage>
        <taxon>Eukaryota</taxon>
        <taxon>Viridiplantae</taxon>
        <taxon>Streptophyta</taxon>
        <taxon>Embryophyta</taxon>
        <taxon>Tracheophyta</taxon>
        <taxon>Spermatophyta</taxon>
        <taxon>Magnoliopsida</taxon>
        <taxon>eudicotyledons</taxon>
        <taxon>Gunneridae</taxon>
        <taxon>Pentapetalae</taxon>
        <taxon>rosids</taxon>
        <taxon>fabids</taxon>
        <taxon>Malpighiales</taxon>
        <taxon>Salicaceae</taxon>
        <taxon>Saliceae</taxon>
        <taxon>Salix</taxon>
    </lineage>
</organism>
<dbReference type="Pfam" id="PF24583">
    <property type="entry name" value="DUF7610"/>
    <property type="match status" value="1"/>
</dbReference>
<evidence type="ECO:0000313" key="5">
    <source>
        <dbReference type="Proteomes" id="UP001141253"/>
    </source>
</evidence>
<keyword evidence="2" id="KW-0812">Transmembrane</keyword>
<evidence type="ECO:0000259" key="3">
    <source>
        <dbReference type="Pfam" id="PF24583"/>
    </source>
</evidence>
<dbReference type="EMBL" id="JAPFFI010000020">
    <property type="protein sequence ID" value="KAJ6339344.1"/>
    <property type="molecule type" value="Genomic_DNA"/>
</dbReference>
<evidence type="ECO:0000256" key="2">
    <source>
        <dbReference type="SAM" id="Phobius"/>
    </source>
</evidence>
<feature type="compositionally biased region" description="Polar residues" evidence="1">
    <location>
        <begin position="89"/>
        <end position="101"/>
    </location>
</feature>
<accession>A0ABQ9AFS1</accession>
<dbReference type="InterPro" id="IPR056029">
    <property type="entry name" value="DUF7610"/>
</dbReference>
<gene>
    <name evidence="4" type="ORF">OIU77_007331</name>
</gene>
<sequence length="256" mass="28898">MTKQSSMLQKKVQELEHELIHEVFSLPAETRLSELYIQDVEQRFFFLRKLLSAETTSSSKRPQHRLQQIEKRLSDLETAFNDRNKNNKTETTQGQTENVSCSGSCLDDGGDLTFNETVLCEFEESGNVFQSLMAEATPLAVTTQDQLQNVPSTESWIDDGGHQTSKERGSWEFEEAENAFQSVIKEKTPSMETEMIRVPVKKRSGRVFWGLASGVVIGTALIGISDRNFKWKLSSSETECVSSSYLITSINLCFAM</sequence>
<proteinExistence type="predicted"/>
<protein>
    <recommendedName>
        <fullName evidence="3">DUF7610 domain-containing protein</fullName>
    </recommendedName>
</protein>
<feature type="compositionally biased region" description="Basic and acidic residues" evidence="1">
    <location>
        <begin position="77"/>
        <end position="88"/>
    </location>
</feature>
<dbReference type="Proteomes" id="UP001141253">
    <property type="component" value="Chromosome 15W"/>
</dbReference>
<reference evidence="4" key="1">
    <citation type="submission" date="2022-10" db="EMBL/GenBank/DDBJ databases">
        <authorList>
            <person name="Hyden B.L."/>
            <person name="Feng K."/>
            <person name="Yates T."/>
            <person name="Jawdy S."/>
            <person name="Smart L.B."/>
            <person name="Muchero W."/>
        </authorList>
    </citation>
    <scope>NUCLEOTIDE SEQUENCE</scope>
    <source>
        <tissue evidence="4">Shoot tip</tissue>
    </source>
</reference>
<reference evidence="4" key="2">
    <citation type="journal article" date="2023" name="Int. J. Mol. Sci.">
        <title>De Novo Assembly and Annotation of 11 Diverse Shrub Willow (Salix) Genomes Reveals Novel Gene Organization in Sex-Linked Regions.</title>
        <authorList>
            <person name="Hyden B."/>
            <person name="Feng K."/>
            <person name="Yates T.B."/>
            <person name="Jawdy S."/>
            <person name="Cereghino C."/>
            <person name="Smart L.B."/>
            <person name="Muchero W."/>
        </authorList>
    </citation>
    <scope>NUCLEOTIDE SEQUENCE</scope>
    <source>
        <tissue evidence="4">Shoot tip</tissue>
    </source>
</reference>
<feature type="domain" description="DUF7610" evidence="3">
    <location>
        <begin position="8"/>
        <end position="86"/>
    </location>
</feature>
<evidence type="ECO:0000313" key="4">
    <source>
        <dbReference type="EMBL" id="KAJ6339344.1"/>
    </source>
</evidence>
<name>A0ABQ9AFS1_9ROSI</name>
<keyword evidence="2" id="KW-0472">Membrane</keyword>
<feature type="region of interest" description="Disordered" evidence="1">
    <location>
        <begin position="77"/>
        <end position="101"/>
    </location>
</feature>